<feature type="signal peptide" evidence="2">
    <location>
        <begin position="1"/>
        <end position="19"/>
    </location>
</feature>
<dbReference type="EC" id="3.4.-.-" evidence="1"/>
<dbReference type="EMBL" id="JAKJSC010000005">
    <property type="protein sequence ID" value="MDE5419622.1"/>
    <property type="molecule type" value="Genomic_DNA"/>
</dbReference>
<dbReference type="PANTHER" id="PTHR12994">
    <property type="entry name" value="SECERNIN"/>
    <property type="match status" value="1"/>
</dbReference>
<dbReference type="Proteomes" id="UP001528920">
    <property type="component" value="Unassembled WGS sequence"/>
</dbReference>
<comment type="catalytic activity">
    <reaction evidence="1">
        <text>an L-aminoacyl-L-amino acid + H2O = 2 an L-alpha-amino acid</text>
        <dbReference type="Rhea" id="RHEA:48940"/>
        <dbReference type="ChEBI" id="CHEBI:15377"/>
        <dbReference type="ChEBI" id="CHEBI:59869"/>
        <dbReference type="ChEBI" id="CHEBI:77460"/>
    </reaction>
</comment>
<name>A0ABT5VXW5_9BACT</name>
<evidence type="ECO:0000313" key="4">
    <source>
        <dbReference type="Proteomes" id="UP001528920"/>
    </source>
</evidence>
<reference evidence="3 4" key="1">
    <citation type="submission" date="2022-01" db="EMBL/GenBank/DDBJ databases">
        <title>Labilibaculum sp. nov, a marine bacterium isolated from Antarctica.</title>
        <authorList>
            <person name="Dai W."/>
        </authorList>
    </citation>
    <scope>NUCLEOTIDE SEQUENCE [LARGE SCALE GENOMIC DNA]</scope>
    <source>
        <strain evidence="3 4">DW002</strain>
    </source>
</reference>
<gene>
    <name evidence="3" type="ORF">L3049_16645</name>
</gene>
<keyword evidence="1 3" id="KW-0378">Hydrolase</keyword>
<dbReference type="PANTHER" id="PTHR12994:SF17">
    <property type="entry name" value="LD30995P"/>
    <property type="match status" value="1"/>
</dbReference>
<dbReference type="RefSeq" id="WP_275110952.1">
    <property type="nucleotide sequence ID" value="NZ_JAKJSC010000005.1"/>
</dbReference>
<dbReference type="Gene3D" id="3.60.60.10">
    <property type="entry name" value="Penicillin V Acylase, Chain A"/>
    <property type="match status" value="1"/>
</dbReference>
<comment type="caution">
    <text evidence="3">The sequence shown here is derived from an EMBL/GenBank/DDBJ whole genome shotgun (WGS) entry which is preliminary data.</text>
</comment>
<dbReference type="GO" id="GO:0016805">
    <property type="term" value="F:dipeptidase activity"/>
    <property type="evidence" value="ECO:0007669"/>
    <property type="project" value="UniProtKB-KW"/>
</dbReference>
<feature type="chain" id="PRO_5046902068" description="Dipeptidase" evidence="2">
    <location>
        <begin position="20"/>
        <end position="535"/>
    </location>
</feature>
<evidence type="ECO:0000256" key="2">
    <source>
        <dbReference type="SAM" id="SignalP"/>
    </source>
</evidence>
<organism evidence="3 4">
    <name type="scientific">Paralabilibaculum antarcticum</name>
    <dbReference type="NCBI Taxonomy" id="2912572"/>
    <lineage>
        <taxon>Bacteria</taxon>
        <taxon>Pseudomonadati</taxon>
        <taxon>Bacteroidota</taxon>
        <taxon>Bacteroidia</taxon>
        <taxon>Marinilabiliales</taxon>
        <taxon>Marinifilaceae</taxon>
        <taxon>Paralabilibaculum</taxon>
    </lineage>
</organism>
<dbReference type="InterPro" id="IPR005322">
    <property type="entry name" value="Peptidase_C69"/>
</dbReference>
<comment type="similarity">
    <text evidence="1">Belongs to the peptidase C69 family.</text>
</comment>
<protein>
    <recommendedName>
        <fullName evidence="1">Dipeptidase</fullName>
        <ecNumber evidence="1">3.4.-.-</ecNumber>
    </recommendedName>
</protein>
<evidence type="ECO:0000256" key="1">
    <source>
        <dbReference type="RuleBase" id="RU364089"/>
    </source>
</evidence>
<dbReference type="Pfam" id="PF03577">
    <property type="entry name" value="Peptidase_C69"/>
    <property type="match status" value="1"/>
</dbReference>
<keyword evidence="1" id="KW-0645">Protease</keyword>
<evidence type="ECO:0000313" key="3">
    <source>
        <dbReference type="EMBL" id="MDE5419622.1"/>
    </source>
</evidence>
<keyword evidence="1 3" id="KW-0224">Dipeptidase</keyword>
<keyword evidence="2" id="KW-0732">Signal</keyword>
<keyword evidence="4" id="KW-1185">Reference proteome</keyword>
<sequence>MKRIFFALLAMLAVSSVQAQSVLDQVNDPFFGESCTSIMVGKKATTDGSVITSHTCDGRYRTWLTFEKAQKFDKKATHKVYKGTLKTETAWDQRKMKLAGEIDQVESTFAYLNTAYPCLNEKQLAIGETTFVGPEELVNENGMFLIEELERIALQRCTTARDAIKLIGKLIKKHGYGDWGECITIADKKEVWQLEILGEGPDNIGGVWAAQRIPDGHVGVSANISRIGIIEKKNKDYFMYSDNVFSVAKELERWDGKEEFKFWKVYGGVDKPFKIREFFILNHFAPSLNLDFEADELPFSVKPDNKISVKDVMAMYRETYEGTKYDMTQNLKVIKKKKNDKKEVIGVDTITALNAHPWPNGNNRKLYNYLKDGSVEYQRTVAVSWCSYSFVTQLRDWLPDEVGGVAWFSFDNPGQSPRIPIYAGTTELPESFNYCGQKRYRADATIWAYRKANKLATLAWQNTREEMMADVAHFENKGFEDAEALEVKIKKLLKEGKKDEAKILLNKFTRDFTGATMLRWKELENKYWGKFGLGF</sequence>
<proteinExistence type="inferred from homology"/>
<accession>A0ABT5VXW5</accession>